<dbReference type="GO" id="GO:0003677">
    <property type="term" value="F:DNA binding"/>
    <property type="evidence" value="ECO:0007669"/>
    <property type="project" value="UniProtKB-KW"/>
</dbReference>
<reference evidence="6" key="1">
    <citation type="submission" date="2020-12" db="EMBL/GenBank/DDBJ databases">
        <title>Oil enriched cultivation method for isolating marine PHA-producing bacteria.</title>
        <authorList>
            <person name="Zheng W."/>
            <person name="Yu S."/>
            <person name="Huang Y."/>
        </authorList>
    </citation>
    <scope>NUCLEOTIDE SEQUENCE</scope>
    <source>
        <strain evidence="6">SY-2-12</strain>
    </source>
</reference>
<name>A0A939EHV9_9HYPH</name>
<keyword evidence="3" id="KW-0804">Transcription</keyword>
<dbReference type="InterPro" id="IPR036390">
    <property type="entry name" value="WH_DNA-bd_sf"/>
</dbReference>
<feature type="domain" description="HTH iclR-type" evidence="4">
    <location>
        <begin position="21"/>
        <end position="83"/>
    </location>
</feature>
<dbReference type="PANTHER" id="PTHR30136">
    <property type="entry name" value="HELIX-TURN-HELIX TRANSCRIPTIONAL REGULATOR, ICLR FAMILY"/>
    <property type="match status" value="1"/>
</dbReference>
<dbReference type="InterPro" id="IPR036388">
    <property type="entry name" value="WH-like_DNA-bd_sf"/>
</dbReference>
<dbReference type="InterPro" id="IPR014757">
    <property type="entry name" value="Tscrpt_reg_IclR_C"/>
</dbReference>
<dbReference type="SMART" id="SM00346">
    <property type="entry name" value="HTH_ICLR"/>
    <property type="match status" value="1"/>
</dbReference>
<dbReference type="GO" id="GO:0003700">
    <property type="term" value="F:DNA-binding transcription factor activity"/>
    <property type="evidence" value="ECO:0007669"/>
    <property type="project" value="TreeGrafter"/>
</dbReference>
<dbReference type="SUPFAM" id="SSF55781">
    <property type="entry name" value="GAF domain-like"/>
    <property type="match status" value="1"/>
</dbReference>
<dbReference type="InterPro" id="IPR029016">
    <property type="entry name" value="GAF-like_dom_sf"/>
</dbReference>
<comment type="caution">
    <text evidence="6">The sequence shown here is derived from an EMBL/GenBank/DDBJ whole genome shotgun (WGS) entry which is preliminary data.</text>
</comment>
<feature type="domain" description="IclR-ED" evidence="5">
    <location>
        <begin position="77"/>
        <end position="263"/>
    </location>
</feature>
<dbReference type="RefSeq" id="WP_207142831.1">
    <property type="nucleotide sequence ID" value="NZ_JAEKJZ010000005.1"/>
</dbReference>
<dbReference type="InterPro" id="IPR005471">
    <property type="entry name" value="Tscrpt_reg_IclR_N"/>
</dbReference>
<protein>
    <submittedName>
        <fullName evidence="6">Helix-turn-helix domain-containing protein</fullName>
    </submittedName>
</protein>
<proteinExistence type="predicted"/>
<dbReference type="GO" id="GO:0045892">
    <property type="term" value="P:negative regulation of DNA-templated transcription"/>
    <property type="evidence" value="ECO:0007669"/>
    <property type="project" value="TreeGrafter"/>
</dbReference>
<dbReference type="Pfam" id="PF01614">
    <property type="entry name" value="IclR_C"/>
    <property type="match status" value="1"/>
</dbReference>
<accession>A0A939EHV9</accession>
<dbReference type="AlphaFoldDB" id="A0A939EHV9"/>
<dbReference type="InterPro" id="IPR050707">
    <property type="entry name" value="HTH_MetabolicPath_Reg"/>
</dbReference>
<evidence type="ECO:0000259" key="5">
    <source>
        <dbReference type="PROSITE" id="PS51078"/>
    </source>
</evidence>
<dbReference type="SUPFAM" id="SSF46785">
    <property type="entry name" value="Winged helix' DNA-binding domain"/>
    <property type="match status" value="1"/>
</dbReference>
<keyword evidence="2" id="KW-0238">DNA-binding</keyword>
<dbReference type="PANTHER" id="PTHR30136:SF24">
    <property type="entry name" value="HTH-TYPE TRANSCRIPTIONAL REPRESSOR ALLR"/>
    <property type="match status" value="1"/>
</dbReference>
<evidence type="ECO:0000313" key="7">
    <source>
        <dbReference type="Proteomes" id="UP000664096"/>
    </source>
</evidence>
<evidence type="ECO:0000256" key="3">
    <source>
        <dbReference type="ARBA" id="ARBA00023163"/>
    </source>
</evidence>
<organism evidence="6 7">
    <name type="scientific">Roseibium aggregatum</name>
    <dbReference type="NCBI Taxonomy" id="187304"/>
    <lineage>
        <taxon>Bacteria</taxon>
        <taxon>Pseudomonadati</taxon>
        <taxon>Pseudomonadota</taxon>
        <taxon>Alphaproteobacteria</taxon>
        <taxon>Hyphomicrobiales</taxon>
        <taxon>Stappiaceae</taxon>
        <taxon>Roseibium</taxon>
    </lineage>
</organism>
<gene>
    <name evidence="6" type="ORF">JF539_21755</name>
</gene>
<dbReference type="PROSITE" id="PS51077">
    <property type="entry name" value="HTH_ICLR"/>
    <property type="match status" value="1"/>
</dbReference>
<evidence type="ECO:0000313" key="6">
    <source>
        <dbReference type="EMBL" id="MBN9672996.1"/>
    </source>
</evidence>
<evidence type="ECO:0000256" key="1">
    <source>
        <dbReference type="ARBA" id="ARBA00023015"/>
    </source>
</evidence>
<dbReference type="Gene3D" id="1.10.10.10">
    <property type="entry name" value="Winged helix-like DNA-binding domain superfamily/Winged helix DNA-binding domain"/>
    <property type="match status" value="1"/>
</dbReference>
<dbReference type="Pfam" id="PF09339">
    <property type="entry name" value="HTH_IclR"/>
    <property type="match status" value="1"/>
</dbReference>
<sequence length="267" mass="28875">MTAENGASPETTKDKAGFQPVPAVVNAMRILQALSKAEAPIKLTEISQSAGVPIATALKILRTLESGGMVENHAASKTYQLGVGLLQLAQKVPNPDPEAALRMRMKEIATKYDCLTALWHITRSRVILRERALADRPLRLDLQVTQRMPVYLGAIGRIVAARRNIARDTLEDQFPDLRWEVPLTFERYWTEVQEAKELGYAIDAGNLYKGVHVVASVACDASGEPSIGLSAIALSGSLEPSRLAELGATLHDACLKSGGVAARQPET</sequence>
<dbReference type="Proteomes" id="UP000664096">
    <property type="component" value="Unassembled WGS sequence"/>
</dbReference>
<dbReference type="Gene3D" id="3.30.450.40">
    <property type="match status" value="1"/>
</dbReference>
<evidence type="ECO:0000256" key="2">
    <source>
        <dbReference type="ARBA" id="ARBA00023125"/>
    </source>
</evidence>
<evidence type="ECO:0000259" key="4">
    <source>
        <dbReference type="PROSITE" id="PS51077"/>
    </source>
</evidence>
<keyword evidence="1" id="KW-0805">Transcription regulation</keyword>
<dbReference type="PROSITE" id="PS51078">
    <property type="entry name" value="ICLR_ED"/>
    <property type="match status" value="1"/>
</dbReference>
<dbReference type="EMBL" id="JAEKJZ010000005">
    <property type="protein sequence ID" value="MBN9672996.1"/>
    <property type="molecule type" value="Genomic_DNA"/>
</dbReference>